<sequence>MIFILVSIEVYYNVMIIKNALLKAMLLTITVSWIPSSIAAPITTTALGHNSPTEYINAPYLPYANPKAPSGGTLSLDARGTFNSANKWMTTGVAMIGTDYLYDTLMTGSLNEAFTMYPQLASKVTYDPDDTSWIIYHLNPNARFWDGSGVTSRDVKATFEAILNKGPMYIRSYLSDIKDIQIINDQQVKFVFASADNKEILLTVGQFPIFAKSSIDTDFEKISLSPLMGSGPYKLGRVDAGRSVSYIRDPNYWGRDLMVNRGRYNFDMIKFVYYQSDEIAFEGFKSGQYRFRPENKASNWVTGYNFPAVKAGLIQKETITSQNPVPMQALVMNLRRPIFQDIKVRQALTAAYDFEWMNKTLFHGQYERLQSFFHGSELAATGTPSDAEMQVLTPLLSELEPIQRKATLAEWQLPTSDGNGFNRQGLLEARQLLLEAGFYYKNMKLYQPDRSPAQIEILMTGETMGRVLLPYIRNLKRLGFDATLRQVDGPQYYERMRRFDYDMVVDVFAQSLSPGAEQAAFWGSDAADEPGNHNSAGIKNAAVDKVVAALGNAKNRDEIVLYTQVLDRLLRAGHYVVPLYGKSGTNVAYWDQYRHTEKLPTNAVGIDYWWVDKEAEGRINKYLKQ</sequence>
<dbReference type="Gene3D" id="3.10.105.10">
    <property type="entry name" value="Dipeptide-binding Protein, Domain 3"/>
    <property type="match status" value="1"/>
</dbReference>
<evidence type="ECO:0000313" key="3">
    <source>
        <dbReference type="EMBL" id="KAF0568888.1"/>
    </source>
</evidence>
<organism evidence="3 4">
    <name type="scientific">Psychrobacter nivimaris</name>
    <dbReference type="NCBI Taxonomy" id="281738"/>
    <lineage>
        <taxon>Bacteria</taxon>
        <taxon>Pseudomonadati</taxon>
        <taxon>Pseudomonadota</taxon>
        <taxon>Gammaproteobacteria</taxon>
        <taxon>Moraxellales</taxon>
        <taxon>Moraxellaceae</taxon>
        <taxon>Psychrobacter</taxon>
    </lineage>
</organism>
<dbReference type="PANTHER" id="PTHR30290:SF64">
    <property type="entry name" value="ABC TRANSPORTER PERIPLASMIC BINDING PROTEIN"/>
    <property type="match status" value="1"/>
</dbReference>
<keyword evidence="1" id="KW-0732">Signal</keyword>
<dbReference type="GO" id="GO:1904680">
    <property type="term" value="F:peptide transmembrane transporter activity"/>
    <property type="evidence" value="ECO:0007669"/>
    <property type="project" value="TreeGrafter"/>
</dbReference>
<dbReference type="EMBL" id="VZIZ01000014">
    <property type="protein sequence ID" value="KAF0568888.1"/>
    <property type="molecule type" value="Genomic_DNA"/>
</dbReference>
<name>A0A6N7BWY5_9GAMM</name>
<evidence type="ECO:0000313" key="4">
    <source>
        <dbReference type="Proteomes" id="UP000471465"/>
    </source>
</evidence>
<dbReference type="InterPro" id="IPR039424">
    <property type="entry name" value="SBP_5"/>
</dbReference>
<dbReference type="InterPro" id="IPR030678">
    <property type="entry name" value="Peptide/Ni-bd"/>
</dbReference>
<dbReference type="Gene3D" id="3.40.190.10">
    <property type="entry name" value="Periplasmic binding protein-like II"/>
    <property type="match status" value="1"/>
</dbReference>
<dbReference type="SUPFAM" id="SSF53850">
    <property type="entry name" value="Periplasmic binding protein-like II"/>
    <property type="match status" value="1"/>
</dbReference>
<accession>A0A6N7BWY5</accession>
<dbReference type="CDD" id="cd08497">
    <property type="entry name" value="MbnE-like"/>
    <property type="match status" value="1"/>
</dbReference>
<dbReference type="GO" id="GO:0043190">
    <property type="term" value="C:ATP-binding cassette (ABC) transporter complex"/>
    <property type="evidence" value="ECO:0007669"/>
    <property type="project" value="InterPro"/>
</dbReference>
<feature type="domain" description="Solute-binding protein family 5" evidence="2">
    <location>
        <begin position="116"/>
        <end position="522"/>
    </location>
</feature>
<dbReference type="InterPro" id="IPR000914">
    <property type="entry name" value="SBP_5_dom"/>
</dbReference>
<proteinExistence type="predicted"/>
<gene>
    <name evidence="3" type="ORF">FQV37_392</name>
</gene>
<dbReference type="Proteomes" id="UP000471465">
    <property type="component" value="Unassembled WGS sequence"/>
</dbReference>
<protein>
    <submittedName>
        <fullName evidence="3">ABC transporter, periplasmic substrate-binding protein yejA</fullName>
    </submittedName>
</protein>
<evidence type="ECO:0000256" key="1">
    <source>
        <dbReference type="ARBA" id="ARBA00022729"/>
    </source>
</evidence>
<keyword evidence="4" id="KW-1185">Reference proteome</keyword>
<evidence type="ECO:0000259" key="2">
    <source>
        <dbReference type="Pfam" id="PF00496"/>
    </source>
</evidence>
<dbReference type="GO" id="GO:0030288">
    <property type="term" value="C:outer membrane-bounded periplasmic space"/>
    <property type="evidence" value="ECO:0007669"/>
    <property type="project" value="TreeGrafter"/>
</dbReference>
<dbReference type="Pfam" id="PF00496">
    <property type="entry name" value="SBP_bac_5"/>
    <property type="match status" value="1"/>
</dbReference>
<dbReference type="GO" id="GO:0015833">
    <property type="term" value="P:peptide transport"/>
    <property type="evidence" value="ECO:0007669"/>
    <property type="project" value="TreeGrafter"/>
</dbReference>
<comment type="caution">
    <text evidence="3">The sequence shown here is derived from an EMBL/GenBank/DDBJ whole genome shotgun (WGS) entry which is preliminary data.</text>
</comment>
<dbReference type="PIRSF" id="PIRSF002741">
    <property type="entry name" value="MppA"/>
    <property type="match status" value="1"/>
</dbReference>
<dbReference type="GO" id="GO:0042884">
    <property type="term" value="P:microcin transport"/>
    <property type="evidence" value="ECO:0007669"/>
    <property type="project" value="TreeGrafter"/>
</dbReference>
<dbReference type="PANTHER" id="PTHR30290">
    <property type="entry name" value="PERIPLASMIC BINDING COMPONENT OF ABC TRANSPORTER"/>
    <property type="match status" value="1"/>
</dbReference>
<reference evidence="3 4" key="1">
    <citation type="submission" date="2019-09" db="EMBL/GenBank/DDBJ databases">
        <title>Draft genome sequence of Psychrobacter nivimaris LAMA 639, in search for biotechnological relevant genes.</title>
        <authorList>
            <person name="Lima A.O.S."/>
            <person name="Staloch B.E.K."/>
            <person name="Freitas R.C."/>
            <person name="Niero H."/>
            <person name="Silva M.A.C."/>
        </authorList>
    </citation>
    <scope>NUCLEOTIDE SEQUENCE [LARGE SCALE GENOMIC DNA]</scope>
    <source>
        <strain evidence="3 4">LAMA 639</strain>
    </source>
</reference>
<dbReference type="AlphaFoldDB" id="A0A6N7BWY5"/>